<protein>
    <recommendedName>
        <fullName evidence="4">Secreted protein</fullName>
    </recommendedName>
</protein>
<accession>A0A553NKR6</accession>
<dbReference type="Proteomes" id="UP000318571">
    <property type="component" value="Unassembled WGS sequence"/>
</dbReference>
<keyword evidence="3" id="KW-1185">Reference proteome</keyword>
<evidence type="ECO:0000256" key="1">
    <source>
        <dbReference type="SAM" id="SignalP"/>
    </source>
</evidence>
<organism evidence="2 3">
    <name type="scientific">Tigriopus californicus</name>
    <name type="common">Marine copepod</name>
    <dbReference type="NCBI Taxonomy" id="6832"/>
    <lineage>
        <taxon>Eukaryota</taxon>
        <taxon>Metazoa</taxon>
        <taxon>Ecdysozoa</taxon>
        <taxon>Arthropoda</taxon>
        <taxon>Crustacea</taxon>
        <taxon>Multicrustacea</taxon>
        <taxon>Hexanauplia</taxon>
        <taxon>Copepoda</taxon>
        <taxon>Harpacticoida</taxon>
        <taxon>Harpacticidae</taxon>
        <taxon>Tigriopus</taxon>
    </lineage>
</organism>
<proteinExistence type="predicted"/>
<dbReference type="EMBL" id="VCGU01000149">
    <property type="protein sequence ID" value="TRY66014.1"/>
    <property type="molecule type" value="Genomic_DNA"/>
</dbReference>
<evidence type="ECO:0008006" key="4">
    <source>
        <dbReference type="Google" id="ProtNLM"/>
    </source>
</evidence>
<evidence type="ECO:0000313" key="2">
    <source>
        <dbReference type="EMBL" id="TRY66014.1"/>
    </source>
</evidence>
<evidence type="ECO:0000313" key="3">
    <source>
        <dbReference type="Proteomes" id="UP000318571"/>
    </source>
</evidence>
<gene>
    <name evidence="2" type="ORF">TCAL_13993</name>
</gene>
<dbReference type="AlphaFoldDB" id="A0A553NKR6"/>
<sequence length="120" mass="13696">MFVSNRLFVLGVFLMAMAIEQGHCFFWGTRWERSFFVPGLSTTNNNDDCRREAIGNNAPAVIWGDFRQHQGFLSNVGLNNPFSVCEVLVQRRHGLFVRFVRTSYSLFRGTVGSLFRAIIA</sequence>
<comment type="caution">
    <text evidence="2">The sequence shown here is derived from an EMBL/GenBank/DDBJ whole genome shotgun (WGS) entry which is preliminary data.</text>
</comment>
<keyword evidence="1" id="KW-0732">Signal</keyword>
<reference evidence="2 3" key="1">
    <citation type="journal article" date="2018" name="Nat. Ecol. Evol.">
        <title>Genomic signatures of mitonuclear coevolution across populations of Tigriopus californicus.</title>
        <authorList>
            <person name="Barreto F.S."/>
            <person name="Watson E.T."/>
            <person name="Lima T.G."/>
            <person name="Willett C.S."/>
            <person name="Edmands S."/>
            <person name="Li W."/>
            <person name="Burton R.S."/>
        </authorList>
    </citation>
    <scope>NUCLEOTIDE SEQUENCE [LARGE SCALE GENOMIC DNA]</scope>
    <source>
        <strain evidence="2 3">San Diego</strain>
    </source>
</reference>
<feature type="signal peptide" evidence="1">
    <location>
        <begin position="1"/>
        <end position="24"/>
    </location>
</feature>
<name>A0A553NKR6_TIGCA</name>
<feature type="chain" id="PRO_5021737290" description="Secreted protein" evidence="1">
    <location>
        <begin position="25"/>
        <end position="120"/>
    </location>
</feature>